<keyword evidence="4" id="KW-0963">Cytoplasm</keyword>
<dbReference type="InterPro" id="IPR002495">
    <property type="entry name" value="Glyco_trans_8"/>
</dbReference>
<dbReference type="HOGENOM" id="CLU_017171_4_1_1"/>
<dbReference type="GO" id="GO:0046872">
    <property type="term" value="F:metal ion binding"/>
    <property type="evidence" value="ECO:0007669"/>
    <property type="project" value="UniProtKB-KW"/>
</dbReference>
<evidence type="ECO:0000256" key="11">
    <source>
        <dbReference type="ARBA" id="ARBA00038162"/>
    </source>
</evidence>
<dbReference type="InParanoid" id="A7TGP4"/>
<evidence type="ECO:0000256" key="6">
    <source>
        <dbReference type="ARBA" id="ARBA00022679"/>
    </source>
</evidence>
<dbReference type="FunFam" id="3.90.550.10:FF:000148">
    <property type="entry name" value="Glg2p"/>
    <property type="match status" value="1"/>
</dbReference>
<comment type="subcellular location">
    <subcellularLocation>
        <location evidence="3">Cytoplasm</location>
    </subcellularLocation>
    <subcellularLocation>
        <location evidence="2">Vacuole</location>
    </subcellularLocation>
</comment>
<dbReference type="Gene3D" id="3.90.550.10">
    <property type="entry name" value="Spore Coat Polysaccharide Biosynthesis Protein SpsA, Chain A"/>
    <property type="match status" value="1"/>
</dbReference>
<dbReference type="KEGG" id="vpo:Kpol_2001p8"/>
<dbReference type="CDD" id="cd02537">
    <property type="entry name" value="GT8_Glycogenin"/>
    <property type="match status" value="1"/>
</dbReference>
<dbReference type="GO" id="GO:0005978">
    <property type="term" value="P:glycogen biosynthetic process"/>
    <property type="evidence" value="ECO:0007669"/>
    <property type="project" value="UniProtKB-KW"/>
</dbReference>
<keyword evidence="7" id="KW-0479">Metal-binding</keyword>
<dbReference type="eggNOG" id="KOG1950">
    <property type="taxonomic scope" value="Eukaryota"/>
</dbReference>
<feature type="region of interest" description="Disordered" evidence="16">
    <location>
        <begin position="477"/>
        <end position="527"/>
    </location>
</feature>
<dbReference type="SUPFAM" id="SSF53448">
    <property type="entry name" value="Nucleotide-diphospho-sugar transferases"/>
    <property type="match status" value="1"/>
</dbReference>
<dbReference type="STRING" id="436907.A7TGP4"/>
<evidence type="ECO:0000256" key="9">
    <source>
        <dbReference type="ARBA" id="ARBA00023180"/>
    </source>
</evidence>
<dbReference type="GeneID" id="5546795"/>
<gene>
    <name evidence="17" type="ORF">Kpol_2001p8</name>
</gene>
<dbReference type="EMBL" id="DS480388">
    <property type="protein sequence ID" value="EDO18507.1"/>
    <property type="molecule type" value="Genomic_DNA"/>
</dbReference>
<evidence type="ECO:0000256" key="14">
    <source>
        <dbReference type="ARBA" id="ARBA00052293"/>
    </source>
</evidence>
<evidence type="ECO:0000256" key="16">
    <source>
        <dbReference type="SAM" id="MobiDB-lite"/>
    </source>
</evidence>
<reference evidence="17 18" key="1">
    <citation type="journal article" date="2007" name="Proc. Natl. Acad. Sci. U.S.A.">
        <title>Independent sorting-out of thousands of duplicated gene pairs in two yeast species descended from a whole-genome duplication.</title>
        <authorList>
            <person name="Scannell D.R."/>
            <person name="Frank A.C."/>
            <person name="Conant G.C."/>
            <person name="Byrne K.P."/>
            <person name="Woolfit M."/>
            <person name="Wolfe K.H."/>
        </authorList>
    </citation>
    <scope>NUCLEOTIDE SEQUENCE [LARGE SCALE GENOMIC DNA]</scope>
    <source>
        <strain evidence="18">ATCC 22028 / DSM 70294 / BCRC 21397 / CBS 2163 / NBRC 10782 / NRRL Y-8283 / UCD 57-17</strain>
    </source>
</reference>
<evidence type="ECO:0000313" key="17">
    <source>
        <dbReference type="EMBL" id="EDO18507.1"/>
    </source>
</evidence>
<keyword evidence="6" id="KW-0808">Transferase</keyword>
<comment type="cofactor">
    <cofactor evidence="1">
        <name>Mn(2+)</name>
        <dbReference type="ChEBI" id="CHEBI:29035"/>
    </cofactor>
</comment>
<evidence type="ECO:0000256" key="1">
    <source>
        <dbReference type="ARBA" id="ARBA00001936"/>
    </source>
</evidence>
<protein>
    <recommendedName>
        <fullName evidence="12">glycogenin glucosyltransferase</fullName>
        <ecNumber evidence="12">2.4.1.186</ecNumber>
    </recommendedName>
</protein>
<dbReference type="AlphaFoldDB" id="A7TGP4"/>
<evidence type="ECO:0000256" key="15">
    <source>
        <dbReference type="ARBA" id="ARBA00059480"/>
    </source>
</evidence>
<evidence type="ECO:0000256" key="13">
    <source>
        <dbReference type="ARBA" id="ARBA00050886"/>
    </source>
</evidence>
<dbReference type="EC" id="2.4.1.186" evidence="12"/>
<dbReference type="GO" id="GO:0005773">
    <property type="term" value="C:vacuole"/>
    <property type="evidence" value="ECO:0007669"/>
    <property type="project" value="UniProtKB-SubCell"/>
</dbReference>
<feature type="compositionally biased region" description="Acidic residues" evidence="16">
    <location>
        <begin position="480"/>
        <end position="509"/>
    </location>
</feature>
<dbReference type="OMA" id="ISEECHR"/>
<evidence type="ECO:0000256" key="5">
    <source>
        <dbReference type="ARBA" id="ARBA00022554"/>
    </source>
</evidence>
<evidence type="ECO:0000256" key="8">
    <source>
        <dbReference type="ARBA" id="ARBA00023056"/>
    </source>
</evidence>
<dbReference type="Pfam" id="PF01501">
    <property type="entry name" value="Glyco_transf_8"/>
    <property type="match status" value="1"/>
</dbReference>
<evidence type="ECO:0000256" key="4">
    <source>
        <dbReference type="ARBA" id="ARBA00022490"/>
    </source>
</evidence>
<dbReference type="RefSeq" id="XP_001646365.1">
    <property type="nucleotide sequence ID" value="XM_001646315.1"/>
</dbReference>
<sequence length="548" mass="63451">MSQEKVGIFTLLYSLDYLPGVYTLGYQVKKLLEQSNRVGSITLGLLVSKNLWEHSIDEYNRDVLSKLYQDIVQFEDDLDQSHYDEINSENLKLLQRPELSFTFFKLNLWQQIKYAKIIYLDADTLPLKSTFLDILDLTSEQNKHEIAGAPDIGWPDMFNSGVLSLIPDLQIYQDLKAFTVENCSIDGADQGILNQFFNPICLENENTSARNWIRLPFLYNMTIPNSGYQYSPAVKNFADKINIVHFIGAGKPWKQGRDTNTDNKYFSIWNDIFTQFGVEYMLSATFAETVEISEECHREQQNWVGEEIGIEQEIQHEVDYSKVECNGIDYGPVGNYDNDTLKTIQESRINSSFVSQFQYQPEPSAPVPEQFTQGYIEECQNEGNQEMPIENPHEKEEEQRQHTVIPHGDDLIVINDDQKVSVYPLSQSSDKIIYGRLLPSSKLSSTLSYEKLIKQSKTHKLFDWESTDYIKNVERSFPEPVDDEEEELEGENEEINNESSLEDDCDENGCEAQNKDDNIPQQPQQKISPIFEWERTDYLSRVERVFDF</sequence>
<dbReference type="OrthoDB" id="2014201at2759"/>
<keyword evidence="10" id="KW-0464">Manganese</keyword>
<keyword evidence="9" id="KW-0325">Glycoprotein</keyword>
<accession>A7TGP4</accession>
<keyword evidence="18" id="KW-1185">Reference proteome</keyword>
<evidence type="ECO:0000313" key="18">
    <source>
        <dbReference type="Proteomes" id="UP000000267"/>
    </source>
</evidence>
<comment type="similarity">
    <text evidence="11">Belongs to the glycosyltransferase 8 family. Glycogenin subfamily.</text>
</comment>
<keyword evidence="5" id="KW-0926">Vacuole</keyword>
<organism evidence="18">
    <name type="scientific">Vanderwaltozyma polyspora (strain ATCC 22028 / DSM 70294 / BCRC 21397 / CBS 2163 / NBRC 10782 / NRRL Y-8283 / UCD 57-17)</name>
    <name type="common">Kluyveromyces polysporus</name>
    <dbReference type="NCBI Taxonomy" id="436907"/>
    <lineage>
        <taxon>Eukaryota</taxon>
        <taxon>Fungi</taxon>
        <taxon>Dikarya</taxon>
        <taxon>Ascomycota</taxon>
        <taxon>Saccharomycotina</taxon>
        <taxon>Saccharomycetes</taxon>
        <taxon>Saccharomycetales</taxon>
        <taxon>Saccharomycetaceae</taxon>
        <taxon>Vanderwaltozyma</taxon>
    </lineage>
</organism>
<comment type="catalytic activity">
    <reaction evidence="14">
        <text>L-tyrosyl-[glycogenin] + UDP-alpha-D-glucose = alpha-D-glucosyl-L-tyrosyl-[glycogenin] + UDP + H(+)</text>
        <dbReference type="Rhea" id="RHEA:23360"/>
        <dbReference type="Rhea" id="RHEA-COMP:14604"/>
        <dbReference type="Rhea" id="RHEA-COMP:14605"/>
        <dbReference type="ChEBI" id="CHEBI:15378"/>
        <dbReference type="ChEBI" id="CHEBI:46858"/>
        <dbReference type="ChEBI" id="CHEBI:58223"/>
        <dbReference type="ChEBI" id="CHEBI:58885"/>
        <dbReference type="ChEBI" id="CHEBI:140573"/>
        <dbReference type="EC" id="2.4.1.186"/>
    </reaction>
</comment>
<comment type="function">
    <text evidence="15">Self-glucosylating initiator of glycogen synthesis. It catalyzes the formation of a short alpha (1,4)-glucosyl chain covalently attached via a glucose 1-O-tyrosyl linkage to internal tyrosine residues and these chains act as primers for the elongation reaction catalyzed by glycogen synthase. Capable of transferring glucosyl residues to unbound acceptors such as free oligoglucans or oligoglucan derivatives.</text>
</comment>
<comment type="catalytic activity">
    <reaction evidence="13">
        <text>[1,4-alpha-D-glucosyl](n)-L-tyrosyl-[glycogenin] + UDP-alpha-D-glucose = [1,4-alpha-D-glucosyl](n+1)-L-tyrosyl-[glycogenin] + UDP + H(+)</text>
        <dbReference type="Rhea" id="RHEA:56560"/>
        <dbReference type="Rhea" id="RHEA-COMP:14606"/>
        <dbReference type="Rhea" id="RHEA-COMP:14607"/>
        <dbReference type="ChEBI" id="CHEBI:15378"/>
        <dbReference type="ChEBI" id="CHEBI:58223"/>
        <dbReference type="ChEBI" id="CHEBI:58885"/>
        <dbReference type="ChEBI" id="CHEBI:140574"/>
        <dbReference type="EC" id="2.4.1.186"/>
    </reaction>
</comment>
<proteinExistence type="inferred from homology"/>
<dbReference type="FunCoup" id="A7TGP4">
    <property type="interactions" value="112"/>
</dbReference>
<evidence type="ECO:0000256" key="10">
    <source>
        <dbReference type="ARBA" id="ARBA00023211"/>
    </source>
</evidence>
<dbReference type="PhylomeDB" id="A7TGP4"/>
<evidence type="ECO:0000256" key="2">
    <source>
        <dbReference type="ARBA" id="ARBA00004116"/>
    </source>
</evidence>
<evidence type="ECO:0000256" key="7">
    <source>
        <dbReference type="ARBA" id="ARBA00022723"/>
    </source>
</evidence>
<dbReference type="PANTHER" id="PTHR11183">
    <property type="entry name" value="GLYCOGENIN SUBFAMILY MEMBER"/>
    <property type="match status" value="1"/>
</dbReference>
<evidence type="ECO:0000256" key="3">
    <source>
        <dbReference type="ARBA" id="ARBA00004496"/>
    </source>
</evidence>
<dbReference type="Proteomes" id="UP000000267">
    <property type="component" value="Unassembled WGS sequence"/>
</dbReference>
<dbReference type="InterPro" id="IPR050587">
    <property type="entry name" value="GNT1/Glycosyltrans_8"/>
</dbReference>
<name>A7TGP4_VANPO</name>
<dbReference type="GO" id="GO:0008466">
    <property type="term" value="F:glycogenin glucosyltransferase activity"/>
    <property type="evidence" value="ECO:0007669"/>
    <property type="project" value="UniProtKB-EC"/>
</dbReference>
<dbReference type="InterPro" id="IPR029044">
    <property type="entry name" value="Nucleotide-diphossugar_trans"/>
</dbReference>
<keyword evidence="8" id="KW-0320">Glycogen biosynthesis</keyword>
<evidence type="ECO:0000256" key="12">
    <source>
        <dbReference type="ARBA" id="ARBA00038934"/>
    </source>
</evidence>